<keyword evidence="2" id="KW-0732">Signal</keyword>
<protein>
    <submittedName>
        <fullName evidence="3">Uncharacterized protein</fullName>
    </submittedName>
</protein>
<dbReference type="RefSeq" id="XP_021872666.1">
    <property type="nucleotide sequence ID" value="XM_022018831.1"/>
</dbReference>
<feature type="signal peptide" evidence="2">
    <location>
        <begin position="1"/>
        <end position="16"/>
    </location>
</feature>
<name>A0A1Y1UMN1_9TREE</name>
<dbReference type="EMBL" id="NBSH01000004">
    <property type="protein sequence ID" value="ORX38744.1"/>
    <property type="molecule type" value="Genomic_DNA"/>
</dbReference>
<dbReference type="Proteomes" id="UP000193218">
    <property type="component" value="Unassembled WGS sequence"/>
</dbReference>
<comment type="caution">
    <text evidence="3">The sequence shown here is derived from an EMBL/GenBank/DDBJ whole genome shotgun (WGS) entry which is preliminary data.</text>
</comment>
<evidence type="ECO:0000256" key="1">
    <source>
        <dbReference type="SAM" id="MobiDB-lite"/>
    </source>
</evidence>
<feature type="chain" id="PRO_5013208787" evidence="2">
    <location>
        <begin position="17"/>
        <end position="423"/>
    </location>
</feature>
<evidence type="ECO:0000313" key="4">
    <source>
        <dbReference type="Proteomes" id="UP000193218"/>
    </source>
</evidence>
<gene>
    <name evidence="3" type="ORF">BD324DRAFT_655932</name>
</gene>
<feature type="region of interest" description="Disordered" evidence="1">
    <location>
        <begin position="121"/>
        <end position="140"/>
    </location>
</feature>
<keyword evidence="4" id="KW-1185">Reference proteome</keyword>
<dbReference type="GeneID" id="33560640"/>
<reference evidence="3 4" key="1">
    <citation type="submission" date="2017-03" db="EMBL/GenBank/DDBJ databases">
        <title>Widespread Adenine N6-methylation of Active Genes in Fungi.</title>
        <authorList>
            <consortium name="DOE Joint Genome Institute"/>
            <person name="Mondo S.J."/>
            <person name="Dannebaum R.O."/>
            <person name="Kuo R.C."/>
            <person name="Louie K.B."/>
            <person name="Bewick A.J."/>
            <person name="Labutti K."/>
            <person name="Haridas S."/>
            <person name="Kuo A."/>
            <person name="Salamov A."/>
            <person name="Ahrendt S.R."/>
            <person name="Lau R."/>
            <person name="Bowen B.P."/>
            <person name="Lipzen A."/>
            <person name="Sullivan W."/>
            <person name="Andreopoulos W.B."/>
            <person name="Clum A."/>
            <person name="Lindquist E."/>
            <person name="Daum C."/>
            <person name="Northen T.R."/>
            <person name="Ramamoorthy G."/>
            <person name="Schmitz R.J."/>
            <person name="Gryganskyi A."/>
            <person name="Culley D."/>
            <person name="Magnuson J."/>
            <person name="James T.Y."/>
            <person name="O'Malley M.A."/>
            <person name="Stajich J.E."/>
            <person name="Spatafora J.W."/>
            <person name="Visel A."/>
            <person name="Grigoriev I.V."/>
        </authorList>
    </citation>
    <scope>NUCLEOTIDE SEQUENCE [LARGE SCALE GENOMIC DNA]</scope>
    <source>
        <strain evidence="3 4">NRRL Y-17943</strain>
    </source>
</reference>
<dbReference type="InParanoid" id="A0A1Y1UMN1"/>
<organism evidence="3 4">
    <name type="scientific">Kockovaella imperatae</name>
    <dbReference type="NCBI Taxonomy" id="4999"/>
    <lineage>
        <taxon>Eukaryota</taxon>
        <taxon>Fungi</taxon>
        <taxon>Dikarya</taxon>
        <taxon>Basidiomycota</taxon>
        <taxon>Agaricomycotina</taxon>
        <taxon>Tremellomycetes</taxon>
        <taxon>Tremellales</taxon>
        <taxon>Cuniculitremaceae</taxon>
        <taxon>Kockovaella</taxon>
    </lineage>
</organism>
<sequence>MLFLLISLVGLKSINAANCCGNIGAYDANTLWNLRADMCNNVLSHDSNSDGGREDATFWQNGNLRIEYAFEAYDTTNQFANCWSATQDLIQQCALNGNGAGSWVDGSESYYFSASAGNYGKRDATNSTTDPESLPPLPQASGSIDELQLQSGSYNINGMVANLQIQGVVLNGSSATLLSKRDDVYNSTQGPGVNLTQTYSQSVNLTAFIIQSVQAAIQQQAATQTSGQNGTQGSRKRAQECSVSADDYVLVDGGYWQKPWTLASGCLYCGAGNSCNQKTATALTYGWSFSVGLSGSAQGEVAQAAIDVGFSFSRSVTTSTAIQCDWTEGTCHTYWIQQPMTWTRGFHINTQYEGGSQYAVTLQLVHGDAPNDDGLSVGCGSGCCADGASAVCGNPSFCQWARQDNDVEWYGVCNNWDQRPPCQ</sequence>
<proteinExistence type="predicted"/>
<evidence type="ECO:0000256" key="2">
    <source>
        <dbReference type="SAM" id="SignalP"/>
    </source>
</evidence>
<accession>A0A1Y1UMN1</accession>
<evidence type="ECO:0000313" key="3">
    <source>
        <dbReference type="EMBL" id="ORX38744.1"/>
    </source>
</evidence>
<dbReference type="AlphaFoldDB" id="A0A1Y1UMN1"/>